<evidence type="ECO:0000313" key="1">
    <source>
        <dbReference type="EMBL" id="APR54272.1"/>
    </source>
</evidence>
<dbReference type="EMBL" id="QQYZ01000009">
    <property type="protein sequence ID" value="RSY84641.1"/>
    <property type="molecule type" value="Genomic_DNA"/>
</dbReference>
<organism evidence="1 4">
    <name type="scientific">Sphingomonas koreensis</name>
    <dbReference type="NCBI Taxonomy" id="93064"/>
    <lineage>
        <taxon>Bacteria</taxon>
        <taxon>Pseudomonadati</taxon>
        <taxon>Pseudomonadota</taxon>
        <taxon>Alphaproteobacteria</taxon>
        <taxon>Sphingomonadales</taxon>
        <taxon>Sphingomonadaceae</taxon>
        <taxon>Sphingomonas</taxon>
    </lineage>
</organism>
<gene>
    <name evidence="1" type="ORF">BRX40_19290</name>
    <name evidence="2" type="ORF">CA257_13370</name>
    <name evidence="3" type="ORF">DAH66_11195</name>
</gene>
<keyword evidence="4" id="KW-1185">Reference proteome</keyword>
<reference evidence="5 6" key="3">
    <citation type="submission" date="2018-07" db="EMBL/GenBank/DDBJ databases">
        <title>Genomic and Epidemiologic Investigation of an Indolent Hospital Outbreak.</title>
        <authorList>
            <person name="Johnson R.C."/>
            <person name="Deming C."/>
            <person name="Conlan S."/>
            <person name="Zellmer C.J."/>
            <person name="Michelin A.V."/>
            <person name="Lee-Lin S."/>
            <person name="Thomas P.J."/>
            <person name="Park M."/>
            <person name="Weingarten R.A."/>
            <person name="Less J."/>
            <person name="Dekker J.P."/>
            <person name="Frank K.M."/>
            <person name="Musser K.A."/>
            <person name="Mcquiston J.R."/>
            <person name="Henderson D.K."/>
            <person name="Lau A.F."/>
            <person name="Palmore T.N."/>
            <person name="Segre J.A."/>
        </authorList>
    </citation>
    <scope>NUCLEOTIDE SEQUENCE [LARGE SCALE GENOMIC DNA]</scope>
    <source>
        <strain evidence="3 6">SK-CDC1_0717</strain>
        <strain evidence="2 5">SK-NIH.Env10_0317</strain>
    </source>
</reference>
<sequence>MNVALLQLALLALGIVNLGLLFRLSQRQRRQARTHAALVERLLRRRSRLSRDDAFPGRFR</sequence>
<accession>A0A1L6JEB7</accession>
<evidence type="ECO:0000313" key="5">
    <source>
        <dbReference type="Proteomes" id="UP000286681"/>
    </source>
</evidence>
<dbReference type="Proteomes" id="UP000185161">
    <property type="component" value="Chromosome"/>
</dbReference>
<dbReference type="EMBL" id="CP018820">
    <property type="protein sequence ID" value="APR54272.1"/>
    <property type="molecule type" value="Genomic_DNA"/>
</dbReference>
<reference evidence="1" key="1">
    <citation type="submission" date="2016-12" db="EMBL/GenBank/DDBJ databases">
        <title>Whole genome sequencing of Sphingomonas koreensis.</title>
        <authorList>
            <person name="Conlan S."/>
            <person name="Thomas P.J."/>
            <person name="Mullikin J."/>
            <person name="Palmore T.N."/>
            <person name="Frank K.M."/>
            <person name="Segre J.A."/>
        </authorList>
    </citation>
    <scope>NUCLEOTIDE SEQUENCE</scope>
    <source>
        <strain evidence="1">ABOJV</strain>
    </source>
</reference>
<dbReference type="Proteomes" id="UP000286681">
    <property type="component" value="Unassembled WGS sequence"/>
</dbReference>
<name>A0A1L6JEB7_9SPHN</name>
<dbReference type="RefSeq" id="WP_075152688.1">
    <property type="nucleotide sequence ID" value="NZ_CP018820.1"/>
</dbReference>
<dbReference type="AlphaFoldDB" id="A0A1L6JEB7"/>
<evidence type="ECO:0000313" key="4">
    <source>
        <dbReference type="Proteomes" id="UP000185161"/>
    </source>
</evidence>
<dbReference type="STRING" id="93064.BRX40_19290"/>
<protein>
    <submittedName>
        <fullName evidence="1">Uncharacterized protein</fullName>
    </submittedName>
</protein>
<dbReference type="Proteomes" id="UP000287746">
    <property type="component" value="Unassembled WGS sequence"/>
</dbReference>
<evidence type="ECO:0000313" key="2">
    <source>
        <dbReference type="EMBL" id="RSV02168.1"/>
    </source>
</evidence>
<reference evidence="4" key="2">
    <citation type="submission" date="2016-12" db="EMBL/GenBank/DDBJ databases">
        <title>Whole genome sequencing of Sphingomonas sp. ABOJV.</title>
        <authorList>
            <person name="Conlan S."/>
            <person name="Thomas P.J."/>
            <person name="Mullikin J."/>
            <person name="Palmore T.N."/>
            <person name="Frank K.M."/>
            <person name="Segre J.A."/>
        </authorList>
    </citation>
    <scope>NUCLEOTIDE SEQUENCE [LARGE SCALE GENOMIC DNA]</scope>
    <source>
        <strain evidence="4">ABOJV</strain>
    </source>
</reference>
<evidence type="ECO:0000313" key="6">
    <source>
        <dbReference type="Proteomes" id="UP000287746"/>
    </source>
</evidence>
<dbReference type="EMBL" id="QQWO01000010">
    <property type="protein sequence ID" value="RSV02168.1"/>
    <property type="molecule type" value="Genomic_DNA"/>
</dbReference>
<proteinExistence type="predicted"/>
<dbReference type="GeneID" id="44134709"/>
<dbReference type="KEGG" id="skr:BRX40_19290"/>
<evidence type="ECO:0000313" key="3">
    <source>
        <dbReference type="EMBL" id="RSY84641.1"/>
    </source>
</evidence>